<keyword evidence="1" id="KW-0812">Transmembrane</keyword>
<keyword evidence="3" id="KW-1185">Reference proteome</keyword>
<gene>
    <name evidence="2" type="ORF">CUC53_02890</name>
</gene>
<sequence length="242" mass="27595">MNTTEWISLLSSIGTLVTAIIAACTLFELFRQRKSSYKPDLSVLQNNFQLRSRKISNVELAIEWGKLNEEGDDLFYFAGLTVVNVGFGAAKNVTAKWIFEMDRLLDEVNYLAQKTHQPFYIEKTAHMLSIKHKSSDKFMVTVNVDTEEFEYLLPLSQDNTGREVRLPPSYTFLVSSYLSLKACNDIKFENLNIPNITLELSYYDIGKGKHKTKHKIECKVMSITTKEGESASEFGIHLQEVS</sequence>
<feature type="transmembrane region" description="Helical" evidence="1">
    <location>
        <begin position="6"/>
        <end position="30"/>
    </location>
</feature>
<evidence type="ECO:0000256" key="1">
    <source>
        <dbReference type="SAM" id="Phobius"/>
    </source>
</evidence>
<evidence type="ECO:0000313" key="2">
    <source>
        <dbReference type="EMBL" id="PJG60255.1"/>
    </source>
</evidence>
<keyword evidence="1" id="KW-0472">Membrane</keyword>
<dbReference type="OrthoDB" id="7058863at2"/>
<evidence type="ECO:0000313" key="3">
    <source>
        <dbReference type="Proteomes" id="UP000235861"/>
    </source>
</evidence>
<comment type="caution">
    <text evidence="2">The sequence shown here is derived from an EMBL/GenBank/DDBJ whole genome shotgun (WGS) entry which is preliminary data.</text>
</comment>
<dbReference type="AlphaFoldDB" id="A0A2H9U8A2"/>
<keyword evidence="1" id="KW-1133">Transmembrane helix</keyword>
<proteinExistence type="predicted"/>
<protein>
    <submittedName>
        <fullName evidence="2">Uncharacterized protein</fullName>
    </submittedName>
</protein>
<dbReference type="RefSeq" id="WP_100292768.1">
    <property type="nucleotide sequence ID" value="NZ_PGGC01000020.1"/>
</dbReference>
<name>A0A2H9U8A2_9GAMM</name>
<accession>A0A2H9U8A2</accession>
<dbReference type="EMBL" id="PGGC01000020">
    <property type="protein sequence ID" value="PJG60255.1"/>
    <property type="molecule type" value="Genomic_DNA"/>
</dbReference>
<dbReference type="Proteomes" id="UP000235861">
    <property type="component" value="Unassembled WGS sequence"/>
</dbReference>
<reference evidence="2 3" key="1">
    <citation type="submission" date="2017-11" db="EMBL/GenBank/DDBJ databases">
        <title>Draft genome sequence of environmental isolate Aeromonas cavernicola sp. nov. MDC 2508.</title>
        <authorList>
            <person name="Colston S.M."/>
            <person name="Navarro A."/>
            <person name="Martinez-Murcia A.J."/>
            <person name="Graf J."/>
        </authorList>
    </citation>
    <scope>NUCLEOTIDE SEQUENCE [LARGE SCALE GENOMIC DNA]</scope>
    <source>
        <strain evidence="2 3">MDC 2508</strain>
    </source>
</reference>
<organism evidence="2 3">
    <name type="scientific">Aeromonas cavernicola</name>
    <dbReference type="NCBI Taxonomy" id="1006623"/>
    <lineage>
        <taxon>Bacteria</taxon>
        <taxon>Pseudomonadati</taxon>
        <taxon>Pseudomonadota</taxon>
        <taxon>Gammaproteobacteria</taxon>
        <taxon>Aeromonadales</taxon>
        <taxon>Aeromonadaceae</taxon>
        <taxon>Aeromonas</taxon>
    </lineage>
</organism>